<name>A0A164YRL0_9CRUS</name>
<keyword evidence="2" id="KW-1185">Reference proteome</keyword>
<proteinExistence type="predicted"/>
<reference evidence="1 2" key="1">
    <citation type="submission" date="2016-03" db="EMBL/GenBank/DDBJ databases">
        <title>EvidentialGene: Evidence-directed Construction of Genes on Genomes.</title>
        <authorList>
            <person name="Gilbert D.G."/>
            <person name="Choi J.-H."/>
            <person name="Mockaitis K."/>
            <person name="Colbourne J."/>
            <person name="Pfrender M."/>
        </authorList>
    </citation>
    <scope>NUCLEOTIDE SEQUENCE [LARGE SCALE GENOMIC DNA]</scope>
    <source>
        <strain evidence="1 2">Xinb3</strain>
        <tissue evidence="1">Complete organism</tissue>
    </source>
</reference>
<gene>
    <name evidence="1" type="ORF">APZ42_018691</name>
</gene>
<sequence>MSAALSKKRRATRATLHPPMDGCCILGDSVESGNLNLRAFGASVKGILNQPNENQLPVGLGSEKNV</sequence>
<evidence type="ECO:0000313" key="2">
    <source>
        <dbReference type="Proteomes" id="UP000076858"/>
    </source>
</evidence>
<accession>A0A164YRL0</accession>
<dbReference type="EMBL" id="LRGB01000868">
    <property type="protein sequence ID" value="KZS15520.1"/>
    <property type="molecule type" value="Genomic_DNA"/>
</dbReference>
<dbReference type="Proteomes" id="UP000076858">
    <property type="component" value="Unassembled WGS sequence"/>
</dbReference>
<protein>
    <submittedName>
        <fullName evidence="1">Uncharacterized protein</fullName>
    </submittedName>
</protein>
<organism evidence="1 2">
    <name type="scientific">Daphnia magna</name>
    <dbReference type="NCBI Taxonomy" id="35525"/>
    <lineage>
        <taxon>Eukaryota</taxon>
        <taxon>Metazoa</taxon>
        <taxon>Ecdysozoa</taxon>
        <taxon>Arthropoda</taxon>
        <taxon>Crustacea</taxon>
        <taxon>Branchiopoda</taxon>
        <taxon>Diplostraca</taxon>
        <taxon>Cladocera</taxon>
        <taxon>Anomopoda</taxon>
        <taxon>Daphniidae</taxon>
        <taxon>Daphnia</taxon>
    </lineage>
</organism>
<evidence type="ECO:0000313" key="1">
    <source>
        <dbReference type="EMBL" id="KZS15520.1"/>
    </source>
</evidence>
<dbReference type="AlphaFoldDB" id="A0A164YRL0"/>
<comment type="caution">
    <text evidence="1">The sequence shown here is derived from an EMBL/GenBank/DDBJ whole genome shotgun (WGS) entry which is preliminary data.</text>
</comment>